<protein>
    <submittedName>
        <fullName evidence="2">Uncharacterized protein</fullName>
    </submittedName>
</protein>
<accession>A0A6H5I5R6</accession>
<organism evidence="2 3">
    <name type="scientific">Trichogramma brassicae</name>
    <dbReference type="NCBI Taxonomy" id="86971"/>
    <lineage>
        <taxon>Eukaryota</taxon>
        <taxon>Metazoa</taxon>
        <taxon>Ecdysozoa</taxon>
        <taxon>Arthropoda</taxon>
        <taxon>Hexapoda</taxon>
        <taxon>Insecta</taxon>
        <taxon>Pterygota</taxon>
        <taxon>Neoptera</taxon>
        <taxon>Endopterygota</taxon>
        <taxon>Hymenoptera</taxon>
        <taxon>Apocrita</taxon>
        <taxon>Proctotrupomorpha</taxon>
        <taxon>Chalcidoidea</taxon>
        <taxon>Trichogrammatidae</taxon>
        <taxon>Trichogramma</taxon>
    </lineage>
</organism>
<dbReference type="EMBL" id="CADCXV010000464">
    <property type="protein sequence ID" value="CAB0030386.1"/>
    <property type="molecule type" value="Genomic_DNA"/>
</dbReference>
<reference evidence="2 3" key="1">
    <citation type="submission" date="2020-02" db="EMBL/GenBank/DDBJ databases">
        <authorList>
            <person name="Ferguson B K."/>
        </authorList>
    </citation>
    <scope>NUCLEOTIDE SEQUENCE [LARGE SCALE GENOMIC DNA]</scope>
</reference>
<evidence type="ECO:0000256" key="1">
    <source>
        <dbReference type="SAM" id="MobiDB-lite"/>
    </source>
</evidence>
<evidence type="ECO:0000313" key="3">
    <source>
        <dbReference type="Proteomes" id="UP000479190"/>
    </source>
</evidence>
<feature type="compositionally biased region" description="Basic and acidic residues" evidence="1">
    <location>
        <begin position="231"/>
        <end position="242"/>
    </location>
</feature>
<evidence type="ECO:0000313" key="2">
    <source>
        <dbReference type="EMBL" id="CAB0030386.1"/>
    </source>
</evidence>
<dbReference type="Proteomes" id="UP000479190">
    <property type="component" value="Unassembled WGS sequence"/>
</dbReference>
<dbReference type="AlphaFoldDB" id="A0A6H5I5R6"/>
<name>A0A6H5I5R6_9HYME</name>
<gene>
    <name evidence="2" type="ORF">TBRA_LOCUS2389</name>
</gene>
<sequence>MSSRQSLRQLWLQPCTVIGATILDLQGDSTLRNSRACGQNPRDYSATPNSASMHSAAPLPSALKKRFFRLLLICSARRSRIASHLPTRSSPSSYWSTSFILNERTKPGHRILRVHLPFSPSSSLIVYPLPCTKACAMWLSVLPVWFHSIECPRAPASAACVLAAPAGVLSSCIGTQGYFNSSCCHAQAPTSLSFHGFFPTLVPISLVSPRASKLCVRTLAAAVTSRSRCRLDSRRGARRDGTRAPAPKSRMVDQQRI</sequence>
<keyword evidence="3" id="KW-1185">Reference proteome</keyword>
<proteinExistence type="predicted"/>
<feature type="region of interest" description="Disordered" evidence="1">
    <location>
        <begin position="231"/>
        <end position="257"/>
    </location>
</feature>